<gene>
    <name evidence="2" type="ORF">EV421DRAFT_1744394</name>
</gene>
<dbReference type="EMBL" id="JAUEPT010000165">
    <property type="protein sequence ID" value="KAK0430167.1"/>
    <property type="molecule type" value="Genomic_DNA"/>
</dbReference>
<evidence type="ECO:0000313" key="2">
    <source>
        <dbReference type="EMBL" id="KAK0430167.1"/>
    </source>
</evidence>
<feature type="region of interest" description="Disordered" evidence="1">
    <location>
        <begin position="95"/>
        <end position="122"/>
    </location>
</feature>
<protein>
    <submittedName>
        <fullName evidence="2">Uncharacterized protein</fullName>
    </submittedName>
</protein>
<dbReference type="AlphaFoldDB" id="A0AA39IV69"/>
<name>A0AA39IV69_9AGAR</name>
<comment type="caution">
    <text evidence="2">The sequence shown here is derived from an EMBL/GenBank/DDBJ whole genome shotgun (WGS) entry which is preliminary data.</text>
</comment>
<evidence type="ECO:0000256" key="1">
    <source>
        <dbReference type="SAM" id="MobiDB-lite"/>
    </source>
</evidence>
<keyword evidence="3" id="KW-1185">Reference proteome</keyword>
<dbReference type="Proteomes" id="UP001175226">
    <property type="component" value="Unassembled WGS sequence"/>
</dbReference>
<accession>A0AA39IV69</accession>
<reference evidence="2" key="1">
    <citation type="submission" date="2023-06" db="EMBL/GenBank/DDBJ databases">
        <authorList>
            <consortium name="Lawrence Berkeley National Laboratory"/>
            <person name="Ahrendt S."/>
            <person name="Sahu N."/>
            <person name="Indic B."/>
            <person name="Wong-Bajracharya J."/>
            <person name="Merenyi Z."/>
            <person name="Ke H.-M."/>
            <person name="Monk M."/>
            <person name="Kocsube S."/>
            <person name="Drula E."/>
            <person name="Lipzen A."/>
            <person name="Balint B."/>
            <person name="Henrissat B."/>
            <person name="Andreopoulos B."/>
            <person name="Martin F.M."/>
            <person name="Harder C.B."/>
            <person name="Rigling D."/>
            <person name="Ford K.L."/>
            <person name="Foster G.D."/>
            <person name="Pangilinan J."/>
            <person name="Papanicolaou A."/>
            <person name="Barry K."/>
            <person name="LaButti K."/>
            <person name="Viragh M."/>
            <person name="Koriabine M."/>
            <person name="Yan M."/>
            <person name="Riley R."/>
            <person name="Champramary S."/>
            <person name="Plett K.L."/>
            <person name="Tsai I.J."/>
            <person name="Slot J."/>
            <person name="Sipos G."/>
            <person name="Plett J."/>
            <person name="Nagy L.G."/>
            <person name="Grigoriev I.V."/>
        </authorList>
    </citation>
    <scope>NUCLEOTIDE SEQUENCE</scope>
    <source>
        <strain evidence="2">FPL87.14</strain>
    </source>
</reference>
<sequence length="329" mass="36641">MFVPSSSYPAGCSLTPFPQPNLLSAVSYKFSLSADFHYARLAWVTCTCSLSARPRAYLLHIPKTVRRLFDFGDPRMIEAAGNTDGAVYSMSSKSSTLGDSVSPGSEDFSREAYHGSTSPPSRPPRSLRIIFINRALFADYINRKGKIKSDRQILNLVVILALMTAKDGYKDIKCCQSQIIAKVLSGGGWHNPNVLKSKASPSSELSSLAGGNRLLAHVTVEDTGNKKHSLNDDYDNNWWSMLKEYCMGGYDKIFSLSFMPIFKLPTDFFIRPGYEGALHHGISCFFIPMLDIYVIWHTDQLLGPNQPFPLGTRKAVVWLPHWNGKYLAP</sequence>
<proteinExistence type="predicted"/>
<evidence type="ECO:0000313" key="3">
    <source>
        <dbReference type="Proteomes" id="UP001175226"/>
    </source>
</evidence>
<organism evidence="2 3">
    <name type="scientific">Armillaria borealis</name>
    <dbReference type="NCBI Taxonomy" id="47425"/>
    <lineage>
        <taxon>Eukaryota</taxon>
        <taxon>Fungi</taxon>
        <taxon>Dikarya</taxon>
        <taxon>Basidiomycota</taxon>
        <taxon>Agaricomycotina</taxon>
        <taxon>Agaricomycetes</taxon>
        <taxon>Agaricomycetidae</taxon>
        <taxon>Agaricales</taxon>
        <taxon>Marasmiineae</taxon>
        <taxon>Physalacriaceae</taxon>
        <taxon>Armillaria</taxon>
    </lineage>
</organism>